<keyword evidence="8" id="KW-0175">Coiled coil</keyword>
<dbReference type="WBParaSite" id="EEL_0000402201-mRNA-1">
    <property type="protein sequence ID" value="EEL_0000402201-mRNA-1"/>
    <property type="gene ID" value="EEL_0000402201"/>
</dbReference>
<dbReference type="PANTHER" id="PTHR13140">
    <property type="entry name" value="MYOSIN"/>
    <property type="match status" value="1"/>
</dbReference>
<accession>A0A158Q7A7</accession>
<dbReference type="CDD" id="cd01380">
    <property type="entry name" value="MYSc_Myo5"/>
    <property type="match status" value="1"/>
</dbReference>
<dbReference type="Gene3D" id="3.40.850.10">
    <property type="entry name" value="Kinesin motor domain"/>
    <property type="match status" value="1"/>
</dbReference>
<dbReference type="PRINTS" id="PR00193">
    <property type="entry name" value="MYOSINHEAVY"/>
</dbReference>
<proteinExistence type="inferred from homology"/>
<dbReference type="Gene3D" id="1.20.58.530">
    <property type="match status" value="1"/>
</dbReference>
<feature type="coiled-coil region" evidence="8">
    <location>
        <begin position="1147"/>
        <end position="1211"/>
    </location>
</feature>
<dbReference type="Gene3D" id="1.20.5.190">
    <property type="match status" value="3"/>
</dbReference>
<feature type="binding site" evidence="7">
    <location>
        <begin position="175"/>
        <end position="182"/>
    </location>
    <ligand>
        <name>ATP</name>
        <dbReference type="ChEBI" id="CHEBI:30616"/>
    </ligand>
</feature>
<dbReference type="InterPro" id="IPR001609">
    <property type="entry name" value="Myosin_head_motor_dom-like"/>
</dbReference>
<dbReference type="SMART" id="SM00242">
    <property type="entry name" value="MYSc"/>
    <property type="match status" value="1"/>
</dbReference>
<dbReference type="Proteomes" id="UP000050640">
    <property type="component" value="Unplaced"/>
</dbReference>
<organism evidence="11 12">
    <name type="scientific">Elaeophora elaphi</name>
    <dbReference type="NCBI Taxonomy" id="1147741"/>
    <lineage>
        <taxon>Eukaryota</taxon>
        <taxon>Metazoa</taxon>
        <taxon>Ecdysozoa</taxon>
        <taxon>Nematoda</taxon>
        <taxon>Chromadorea</taxon>
        <taxon>Rhabditida</taxon>
        <taxon>Spirurina</taxon>
        <taxon>Spiruromorpha</taxon>
        <taxon>Filarioidea</taxon>
        <taxon>Onchocercidae</taxon>
        <taxon>Elaeophora</taxon>
    </lineage>
</organism>
<evidence type="ECO:0000256" key="4">
    <source>
        <dbReference type="ARBA" id="ARBA00023123"/>
    </source>
</evidence>
<keyword evidence="11" id="KW-1185">Reference proteome</keyword>
<evidence type="ECO:0000256" key="8">
    <source>
        <dbReference type="SAM" id="Coils"/>
    </source>
</evidence>
<sequence length="1332" mass="154494">MNGRATLNGEKLFLVENYKKGTRVWLRDAEKVWIDGELLDDFRFTSRNNIQLQDGQVIEFGLKDSEELPFLCNPDILLGCDDLTTLSYLHEPAVLNHLSFRFLRREAIYTYCGIILLAINPYTNCSQLYGDDVIQVYRGVGKQVRELDPHIYAVAEEAFFDLSKFGKDQSVIVSGESGAGKTVSAKFVMRYLTSVACSSSSKSYGNKPMEGIEDRVLASNPIMEAIGNAKTIRNDNSSRFGKYIQINFNDRFSIAGAEMRTYLLEKSRVVFQAENERNYHIFYQICASRSHSLLEDLQLGDWHSYFYTAQGNSGEIEAIDDQSDFLQTLAALDRLDIPIDVQKSVFRFYVGLLLFGNIKFTDGPNEYTEIAQNSWDTIGQLCEKMYEIKQDDLCAWLIVREIVAGGESVRKPLTTAEAVERRDALVKMLYAAAFAWIVKKVNQALGEPMKSSKPKNAERFIGVLDIYGFETFEVNSFEQFCINYANEKLQQQFCQHVFKLEQLEYEREEIDWTRIDFYDNQPCIDLIEGRPGIIDYLDEQCKMGQGTDRDWLEKLRSCQSLKKTQHFQLPKIKNPTFVIKHFAADVIYNVDGFLAKNKDIVSEQLMSVMKNSKFYLMHEILDIESEKKPLEGESNLVISSTKNSMKKSVAFQFRTSLRELMAVLSTTRPHYVRCIKPNDEKLPFTFKPKRAIQQLRACGVLETVRISAAGYPSRWMYEDFSRRYRILYPKKNLWLEEPKIFAEKACGQYLENKMYALGKTKVFFRTGQVALLERILHEKLANSTIMIQKIWKGYISRKKFQYIKESLFKIQLYTRAFLAYRRMKYLQIYRAAVCIQTAFRRYAAQRRYRLLKAIIIMIQTHYRALVIRRKIEKLRYEQKAIIIQKYWRGWLVRRHQIEHNKKIVMVQCQVRQWLARRRLRELKIEARSVGHLQKLNRGLENKIISLQQKLDFMTAENGRLWTISAEADKMRVEMANLETQRCVLLTVKAHAEDLEAKVKLLESIQKEEMSKNAKLEEELRNTKDELQMEYEKAVAKVNALNTELSSLRARYNDLTKQKKLVDVELAKEKNRCLASEQEISQMREQLLANANLLASPALSRAGSLRLTQKSLNQSALIADTNGKIVTVGVDSNEMDEMVIILKQQHVINALRSREEQISRENDRLKLMIDANMLIENLDKQTAVRAFEAQRLQELELAYTKLKDEMGRLLEEKLQNGSESINFRSFVDKILDENDRRREEAAELRAILAARFEQRAQASNSSRPDSDQWSGMHSDDGSCSDLDEELNLGRQCRQFKSHIQMLSRTITERNAEIERLEHRLNEFAVSKVSGCFG</sequence>
<dbReference type="SUPFAM" id="SSF50084">
    <property type="entry name" value="Myosin S1 fragment, N-terminal domain"/>
    <property type="match status" value="1"/>
</dbReference>
<dbReference type="PROSITE" id="PS50096">
    <property type="entry name" value="IQ"/>
    <property type="match status" value="5"/>
</dbReference>
<dbReference type="InterPro" id="IPR027417">
    <property type="entry name" value="P-loop_NTPase"/>
</dbReference>
<dbReference type="InterPro" id="IPR036961">
    <property type="entry name" value="Kinesin_motor_dom_sf"/>
</dbReference>
<evidence type="ECO:0000256" key="1">
    <source>
        <dbReference type="ARBA" id="ARBA00008314"/>
    </source>
</evidence>
<reference evidence="12" key="1">
    <citation type="submission" date="2016-04" db="UniProtKB">
        <authorList>
            <consortium name="WormBaseParasite"/>
        </authorList>
    </citation>
    <scope>IDENTIFICATION</scope>
</reference>
<dbReference type="Gene3D" id="1.10.10.820">
    <property type="match status" value="1"/>
</dbReference>
<dbReference type="Gene3D" id="1.20.120.720">
    <property type="entry name" value="Myosin VI head, motor domain, U50 subdomain"/>
    <property type="match status" value="1"/>
</dbReference>
<dbReference type="GO" id="GO:0016459">
    <property type="term" value="C:myosin complex"/>
    <property type="evidence" value="ECO:0007669"/>
    <property type="project" value="UniProtKB-KW"/>
</dbReference>
<feature type="region of interest" description="Disordered" evidence="9">
    <location>
        <begin position="1254"/>
        <end position="1279"/>
    </location>
</feature>
<evidence type="ECO:0000256" key="9">
    <source>
        <dbReference type="SAM" id="MobiDB-lite"/>
    </source>
</evidence>
<dbReference type="InterPro" id="IPR000048">
    <property type="entry name" value="IQ_motif_EF-hand-BS"/>
</dbReference>
<dbReference type="FunFam" id="1.10.10.820:FF:000001">
    <property type="entry name" value="Myosin heavy chain"/>
    <property type="match status" value="1"/>
</dbReference>
<dbReference type="Pfam" id="PF00063">
    <property type="entry name" value="Myosin_head"/>
    <property type="match status" value="1"/>
</dbReference>
<evidence type="ECO:0000256" key="7">
    <source>
        <dbReference type="PROSITE-ProRule" id="PRU00782"/>
    </source>
</evidence>
<dbReference type="SUPFAM" id="SSF52540">
    <property type="entry name" value="P-loop containing nucleoside triphosphate hydrolases"/>
    <property type="match status" value="2"/>
</dbReference>
<name>A0A158Q7A7_9BILA</name>
<dbReference type="InterPro" id="IPR036103">
    <property type="entry name" value="MYSc_Myo5"/>
</dbReference>
<keyword evidence="4 7" id="KW-0518">Myosin</keyword>
<dbReference type="PANTHER" id="PTHR13140:SF706">
    <property type="entry name" value="DILUTE CLASS UNCONVENTIONAL MYOSIN, ISOFORM C"/>
    <property type="match status" value="1"/>
</dbReference>
<feature type="coiled-coil region" evidence="8">
    <location>
        <begin position="991"/>
        <end position="1085"/>
    </location>
</feature>
<protein>
    <submittedName>
        <fullName evidence="12">Myosin motor domain-containing protein</fullName>
    </submittedName>
</protein>
<evidence type="ECO:0000256" key="6">
    <source>
        <dbReference type="ARBA" id="ARBA00023203"/>
    </source>
</evidence>
<dbReference type="GO" id="GO:0051015">
    <property type="term" value="F:actin filament binding"/>
    <property type="evidence" value="ECO:0007669"/>
    <property type="project" value="TreeGrafter"/>
</dbReference>
<dbReference type="GO" id="GO:0000146">
    <property type="term" value="F:microfilament motor activity"/>
    <property type="evidence" value="ECO:0007669"/>
    <property type="project" value="TreeGrafter"/>
</dbReference>
<dbReference type="GO" id="GO:0005524">
    <property type="term" value="F:ATP binding"/>
    <property type="evidence" value="ECO:0007669"/>
    <property type="project" value="UniProtKB-UniRule"/>
</dbReference>
<evidence type="ECO:0000313" key="11">
    <source>
        <dbReference type="Proteomes" id="UP000050640"/>
    </source>
</evidence>
<feature type="coiled-coil region" evidence="8">
    <location>
        <begin position="929"/>
        <end position="956"/>
    </location>
</feature>
<feature type="region of interest" description="Actin-binding" evidence="7">
    <location>
        <begin position="657"/>
        <end position="679"/>
    </location>
</feature>
<evidence type="ECO:0000313" key="12">
    <source>
        <dbReference type="WBParaSite" id="EEL_0000402201-mRNA-1"/>
    </source>
</evidence>
<evidence type="ECO:0000256" key="2">
    <source>
        <dbReference type="ARBA" id="ARBA00022741"/>
    </source>
</evidence>
<dbReference type="Pfam" id="PF00612">
    <property type="entry name" value="IQ"/>
    <property type="match status" value="3"/>
</dbReference>
<evidence type="ECO:0000259" key="10">
    <source>
        <dbReference type="PROSITE" id="PS51456"/>
    </source>
</evidence>
<feature type="compositionally biased region" description="Polar residues" evidence="9">
    <location>
        <begin position="1255"/>
        <end position="1270"/>
    </location>
</feature>
<comment type="similarity">
    <text evidence="1 7">Belongs to the TRAFAC class myosin-kinesin ATPase superfamily. Myosin family.</text>
</comment>
<evidence type="ECO:0000256" key="3">
    <source>
        <dbReference type="ARBA" id="ARBA00022840"/>
    </source>
</evidence>
<dbReference type="GO" id="GO:0016020">
    <property type="term" value="C:membrane"/>
    <property type="evidence" value="ECO:0007669"/>
    <property type="project" value="TreeGrafter"/>
</dbReference>
<evidence type="ECO:0000256" key="5">
    <source>
        <dbReference type="ARBA" id="ARBA00023175"/>
    </source>
</evidence>
<dbReference type="GO" id="GO:0007015">
    <property type="term" value="P:actin filament organization"/>
    <property type="evidence" value="ECO:0007669"/>
    <property type="project" value="TreeGrafter"/>
</dbReference>
<keyword evidence="6 7" id="KW-0009">Actin-binding</keyword>
<keyword evidence="3 7" id="KW-0067">ATP-binding</keyword>
<dbReference type="SMART" id="SM00015">
    <property type="entry name" value="IQ"/>
    <property type="match status" value="5"/>
</dbReference>
<dbReference type="Gene3D" id="3.30.70.1590">
    <property type="match status" value="1"/>
</dbReference>
<dbReference type="PROSITE" id="PS51456">
    <property type="entry name" value="MYOSIN_MOTOR"/>
    <property type="match status" value="1"/>
</dbReference>
<dbReference type="GO" id="GO:0005737">
    <property type="term" value="C:cytoplasm"/>
    <property type="evidence" value="ECO:0007669"/>
    <property type="project" value="TreeGrafter"/>
</dbReference>
<keyword evidence="2 7" id="KW-0547">Nucleotide-binding</keyword>
<feature type="domain" description="Myosin motor" evidence="10">
    <location>
        <begin position="78"/>
        <end position="777"/>
    </location>
</feature>
<dbReference type="STRING" id="1147741.A0A158Q7A7"/>
<keyword evidence="5 7" id="KW-0505">Motor protein</keyword>